<accession>A0ABV2QD29</accession>
<keyword evidence="4" id="KW-1185">Reference proteome</keyword>
<dbReference type="Gene3D" id="3.40.190.10">
    <property type="entry name" value="Periplasmic binding protein-like II"/>
    <property type="match status" value="1"/>
</dbReference>
<organism evidence="3 4">
    <name type="scientific">Ottowia thiooxydans</name>
    <dbReference type="NCBI Taxonomy" id="219182"/>
    <lineage>
        <taxon>Bacteria</taxon>
        <taxon>Pseudomonadati</taxon>
        <taxon>Pseudomonadota</taxon>
        <taxon>Betaproteobacteria</taxon>
        <taxon>Burkholderiales</taxon>
        <taxon>Comamonadaceae</taxon>
        <taxon>Ottowia</taxon>
    </lineage>
</organism>
<gene>
    <name evidence="3" type="ORF">ABIE13_004067</name>
</gene>
<evidence type="ECO:0000256" key="2">
    <source>
        <dbReference type="SAM" id="SignalP"/>
    </source>
</evidence>
<proteinExistence type="inferred from homology"/>
<dbReference type="InterPro" id="IPR042100">
    <property type="entry name" value="Bug_dom1"/>
</dbReference>
<feature type="chain" id="PRO_5046396605" evidence="2">
    <location>
        <begin position="31"/>
        <end position="331"/>
    </location>
</feature>
<dbReference type="PANTHER" id="PTHR42928">
    <property type="entry name" value="TRICARBOXYLATE-BINDING PROTEIN"/>
    <property type="match status" value="1"/>
</dbReference>
<dbReference type="CDD" id="cd13578">
    <property type="entry name" value="PBP2_Bug27"/>
    <property type="match status" value="1"/>
</dbReference>
<dbReference type="PIRSF" id="PIRSF017082">
    <property type="entry name" value="YflP"/>
    <property type="match status" value="1"/>
</dbReference>
<dbReference type="Gene3D" id="3.40.190.150">
    <property type="entry name" value="Bordetella uptake gene, domain 1"/>
    <property type="match status" value="1"/>
</dbReference>
<evidence type="ECO:0000256" key="1">
    <source>
        <dbReference type="ARBA" id="ARBA00006987"/>
    </source>
</evidence>
<evidence type="ECO:0000313" key="4">
    <source>
        <dbReference type="Proteomes" id="UP001549320"/>
    </source>
</evidence>
<dbReference type="RefSeq" id="WP_354446621.1">
    <property type="nucleotide sequence ID" value="NZ_JBEPSH010000008.1"/>
</dbReference>
<keyword evidence="2" id="KW-0732">Signal</keyword>
<name>A0ABV2QD29_9BURK</name>
<dbReference type="SUPFAM" id="SSF53850">
    <property type="entry name" value="Periplasmic binding protein-like II"/>
    <property type="match status" value="1"/>
</dbReference>
<keyword evidence="3" id="KW-0675">Receptor</keyword>
<sequence length="331" mass="34723">MKLARMRTWNSFFSVTLAASVVAVSSLAVANESYPSKPIQLIVPFTPGGNTDVLGRVIAQKLSEAWGRSVVVDNRPGAGGTMGVNLVAKAKPDGYTMVLGAFGNILVAQSLYKRLPYDPMTDLVPVILLATPPTIVTATKTLPVKDIAGLISYAKANPGKVNYGSSGNGTSNHLFGELFASMADVRMVHVPYKGSGPAINDLIAGTIQLNFAPVPLVQQQIKAGSLKALAVTGAQRSPVFPDVPTVAEAGLPGYEGNGWFALMVPKGTPKEIVTKLNVEINRILKSPDMRAGLAAEGADPIGGTPADAARSMAQGISKWHGLVNKLELKLE</sequence>
<dbReference type="Proteomes" id="UP001549320">
    <property type="component" value="Unassembled WGS sequence"/>
</dbReference>
<comment type="similarity">
    <text evidence="1">Belongs to the UPF0065 (bug) family.</text>
</comment>
<protein>
    <submittedName>
        <fullName evidence="3">Tripartite-type tricarboxylate transporter receptor subunit TctC</fullName>
    </submittedName>
</protein>
<dbReference type="Pfam" id="PF03401">
    <property type="entry name" value="TctC"/>
    <property type="match status" value="1"/>
</dbReference>
<dbReference type="EMBL" id="JBEPSH010000008">
    <property type="protein sequence ID" value="MET4578944.1"/>
    <property type="molecule type" value="Genomic_DNA"/>
</dbReference>
<dbReference type="InterPro" id="IPR005064">
    <property type="entry name" value="BUG"/>
</dbReference>
<feature type="signal peptide" evidence="2">
    <location>
        <begin position="1"/>
        <end position="30"/>
    </location>
</feature>
<evidence type="ECO:0000313" key="3">
    <source>
        <dbReference type="EMBL" id="MET4578944.1"/>
    </source>
</evidence>
<comment type="caution">
    <text evidence="3">The sequence shown here is derived from an EMBL/GenBank/DDBJ whole genome shotgun (WGS) entry which is preliminary data.</text>
</comment>
<reference evidence="3 4" key="1">
    <citation type="submission" date="2024-06" db="EMBL/GenBank/DDBJ databases">
        <title>Sorghum-associated microbial communities from plants grown in Nebraska, USA.</title>
        <authorList>
            <person name="Schachtman D."/>
        </authorList>
    </citation>
    <scope>NUCLEOTIDE SEQUENCE [LARGE SCALE GENOMIC DNA]</scope>
    <source>
        <strain evidence="3 4">2709</strain>
    </source>
</reference>
<dbReference type="PANTHER" id="PTHR42928:SF5">
    <property type="entry name" value="BLR1237 PROTEIN"/>
    <property type="match status" value="1"/>
</dbReference>